<evidence type="ECO:0000256" key="2">
    <source>
        <dbReference type="ARBA" id="ARBA00022723"/>
    </source>
</evidence>
<dbReference type="PANTHER" id="PTHR10869:SF226">
    <property type="entry name" value="PROLYL 4-HYDROXYLASE ALPHA SUBUNIT DOMAIN-CONTAINING PROTEIN"/>
    <property type="match status" value="1"/>
</dbReference>
<organism evidence="8">
    <name type="scientific">Aphanomyces invadans</name>
    <dbReference type="NCBI Taxonomy" id="157072"/>
    <lineage>
        <taxon>Eukaryota</taxon>
        <taxon>Sar</taxon>
        <taxon>Stramenopiles</taxon>
        <taxon>Oomycota</taxon>
        <taxon>Saprolegniomycetes</taxon>
        <taxon>Saprolegniales</taxon>
        <taxon>Verrucalvaceae</taxon>
        <taxon>Aphanomyces</taxon>
    </lineage>
</organism>
<dbReference type="GO" id="GO:0005506">
    <property type="term" value="F:iron ion binding"/>
    <property type="evidence" value="ECO:0007669"/>
    <property type="project" value="InterPro"/>
</dbReference>
<proteinExistence type="predicted"/>
<reference evidence="8" key="1">
    <citation type="submission" date="2013-12" db="EMBL/GenBank/DDBJ databases">
        <title>The Genome Sequence of Aphanomyces invadans NJM9701.</title>
        <authorList>
            <consortium name="The Broad Institute Genomics Platform"/>
            <person name="Russ C."/>
            <person name="Tyler B."/>
            <person name="van West P."/>
            <person name="Dieguez-Uribeondo J."/>
            <person name="Young S.K."/>
            <person name="Zeng Q."/>
            <person name="Gargeya S."/>
            <person name="Fitzgerald M."/>
            <person name="Abouelleil A."/>
            <person name="Alvarado L."/>
            <person name="Chapman S.B."/>
            <person name="Gainer-Dewar J."/>
            <person name="Goldberg J."/>
            <person name="Griggs A."/>
            <person name="Gujja S."/>
            <person name="Hansen M."/>
            <person name="Howarth C."/>
            <person name="Imamovic A."/>
            <person name="Ireland A."/>
            <person name="Larimer J."/>
            <person name="McCowan C."/>
            <person name="Murphy C."/>
            <person name="Pearson M."/>
            <person name="Poon T.W."/>
            <person name="Priest M."/>
            <person name="Roberts A."/>
            <person name="Saif S."/>
            <person name="Shea T."/>
            <person name="Sykes S."/>
            <person name="Wortman J."/>
            <person name="Nusbaum C."/>
            <person name="Birren B."/>
        </authorList>
    </citation>
    <scope>NUCLEOTIDE SEQUENCE [LARGE SCALE GENOMIC DNA]</scope>
    <source>
        <strain evidence="8">NJM9701</strain>
    </source>
</reference>
<dbReference type="AlphaFoldDB" id="A0A024TVG0"/>
<dbReference type="PANTHER" id="PTHR10869">
    <property type="entry name" value="PROLYL 4-HYDROXYLASE ALPHA SUBUNIT"/>
    <property type="match status" value="1"/>
</dbReference>
<dbReference type="STRING" id="157072.A0A024TVG0"/>
<evidence type="ECO:0000313" key="8">
    <source>
        <dbReference type="EMBL" id="ETV98008.1"/>
    </source>
</evidence>
<evidence type="ECO:0000256" key="3">
    <source>
        <dbReference type="ARBA" id="ARBA00022964"/>
    </source>
</evidence>
<dbReference type="EMBL" id="KI913971">
    <property type="protein sequence ID" value="ETV98008.1"/>
    <property type="molecule type" value="Genomic_DNA"/>
</dbReference>
<dbReference type="GO" id="GO:0004656">
    <property type="term" value="F:procollagen-proline 4-dioxygenase activity"/>
    <property type="evidence" value="ECO:0007669"/>
    <property type="project" value="TreeGrafter"/>
</dbReference>
<dbReference type="SMART" id="SM00702">
    <property type="entry name" value="P4Hc"/>
    <property type="match status" value="1"/>
</dbReference>
<dbReference type="RefSeq" id="XP_008873569.1">
    <property type="nucleotide sequence ID" value="XM_008875347.1"/>
</dbReference>
<accession>A0A024TVG0</accession>
<dbReference type="VEuPathDB" id="FungiDB:H310_09309"/>
<dbReference type="GeneID" id="20086359"/>
<dbReference type="GO" id="GO:0031418">
    <property type="term" value="F:L-ascorbic acid binding"/>
    <property type="evidence" value="ECO:0007669"/>
    <property type="project" value="InterPro"/>
</dbReference>
<gene>
    <name evidence="8" type="ORF">H310_09309</name>
</gene>
<keyword evidence="2" id="KW-0479">Metal-binding</keyword>
<evidence type="ECO:0000256" key="4">
    <source>
        <dbReference type="ARBA" id="ARBA00023002"/>
    </source>
</evidence>
<dbReference type="GO" id="GO:0005783">
    <property type="term" value="C:endoplasmic reticulum"/>
    <property type="evidence" value="ECO:0007669"/>
    <property type="project" value="TreeGrafter"/>
</dbReference>
<name>A0A024TVG0_9STRA</name>
<sequence>MGHTRVLDSSVTLMTLPLSPLVFDVADFFSAEDAESIISEGGQHMERSPVDGAEDGSDYEDPRTSYTAFLNDSALTRDFCRRTVRLTRLPCPACVERLQHVRYEEGQWFRQHEDYFDSMDFLNRNELHWSIIPTPPRLSGEAQYFRWLRWANERVAVLGADVPQAFQPAGKHFPTFSRAYQTTVLKWMIADVSRDDLTCAVNGAGSIGSSRTRTRTLLELLAIFPDVFRVVAGVFAAIAGPAFTYEISDIVKYQEAHRFVTLFMYLNDVEEGGETVFPYSKERLVTDIDRGAMSECSDGLATGTNDLDPKSLHGGCPPKKGVEYGANLFA</sequence>
<evidence type="ECO:0000256" key="1">
    <source>
        <dbReference type="ARBA" id="ARBA00001961"/>
    </source>
</evidence>
<feature type="region of interest" description="Disordered" evidence="6">
    <location>
        <begin position="39"/>
        <end position="61"/>
    </location>
</feature>
<evidence type="ECO:0000256" key="5">
    <source>
        <dbReference type="ARBA" id="ARBA00023004"/>
    </source>
</evidence>
<feature type="domain" description="Prolyl 4-hydroxylase alpha subunit" evidence="7">
    <location>
        <begin position="20"/>
        <end position="329"/>
    </location>
</feature>
<dbReference type="Gene3D" id="2.60.120.620">
    <property type="entry name" value="q2cbj1_9rhob like domain"/>
    <property type="match status" value="2"/>
</dbReference>
<dbReference type="InterPro" id="IPR045054">
    <property type="entry name" value="P4HA-like"/>
</dbReference>
<evidence type="ECO:0000256" key="6">
    <source>
        <dbReference type="SAM" id="MobiDB-lite"/>
    </source>
</evidence>
<keyword evidence="5" id="KW-0408">Iron</keyword>
<keyword evidence="3" id="KW-0223">Dioxygenase</keyword>
<keyword evidence="4" id="KW-0560">Oxidoreductase</keyword>
<dbReference type="OrthoDB" id="420380at2759"/>
<evidence type="ECO:0000259" key="7">
    <source>
        <dbReference type="SMART" id="SM00702"/>
    </source>
</evidence>
<protein>
    <recommendedName>
        <fullName evidence="7">Prolyl 4-hydroxylase alpha subunit domain-containing protein</fullName>
    </recommendedName>
</protein>
<comment type="cofactor">
    <cofactor evidence="1">
        <name>L-ascorbate</name>
        <dbReference type="ChEBI" id="CHEBI:38290"/>
    </cofactor>
</comment>
<dbReference type="eggNOG" id="KOG1591">
    <property type="taxonomic scope" value="Eukaryota"/>
</dbReference>
<dbReference type="InterPro" id="IPR006620">
    <property type="entry name" value="Pro_4_hyd_alph"/>
</dbReference>